<dbReference type="SUPFAM" id="SSF53756">
    <property type="entry name" value="UDP-Glycosyltransferase/glycogen phosphorylase"/>
    <property type="match status" value="1"/>
</dbReference>
<protein>
    <recommendedName>
        <fullName evidence="1">Glycosyl transferase family 1 domain-containing protein</fullName>
    </recommendedName>
</protein>
<evidence type="ECO:0000259" key="1">
    <source>
        <dbReference type="Pfam" id="PF00534"/>
    </source>
</evidence>
<dbReference type="PANTHER" id="PTHR45947">
    <property type="entry name" value="SULFOQUINOVOSYL TRANSFERASE SQD2"/>
    <property type="match status" value="1"/>
</dbReference>
<feature type="domain" description="Glycosyl transferase family 1" evidence="1">
    <location>
        <begin position="48"/>
        <end position="215"/>
    </location>
</feature>
<evidence type="ECO:0000313" key="2">
    <source>
        <dbReference type="EMBL" id="GAG38779.1"/>
    </source>
</evidence>
<dbReference type="Pfam" id="PF00534">
    <property type="entry name" value="Glycos_transf_1"/>
    <property type="match status" value="1"/>
</dbReference>
<sequence length="237" mass="25822">GARGIVSVSQSTKEIICSYLPEVEQRTRVVNSGVNPDRFPKLPAEQIQRERRRLGVADDRVLFCASRVSPDKGHDILLGALRSINDALGNVVLLIAGTGLALPNVRQLAIELGLRRQVVFLGPVPRPELGRFYNVCDLFTMISSHESFGLVFLEANCCRKAVLGGRTGGVVEAVEEGVSGVLVDPADANAVAAAVVDLLNDTQRLKRLGEKGRERVLRHFTHKHMAENTLRVLQDAS</sequence>
<dbReference type="InterPro" id="IPR050194">
    <property type="entry name" value="Glycosyltransferase_grp1"/>
</dbReference>
<proteinExistence type="predicted"/>
<dbReference type="EMBL" id="BARS01042038">
    <property type="protein sequence ID" value="GAG38779.1"/>
    <property type="molecule type" value="Genomic_DNA"/>
</dbReference>
<dbReference type="CDD" id="cd03801">
    <property type="entry name" value="GT4_PimA-like"/>
    <property type="match status" value="1"/>
</dbReference>
<name>X0X6B5_9ZZZZ</name>
<dbReference type="AlphaFoldDB" id="X0X6B5"/>
<organism evidence="2">
    <name type="scientific">marine sediment metagenome</name>
    <dbReference type="NCBI Taxonomy" id="412755"/>
    <lineage>
        <taxon>unclassified sequences</taxon>
        <taxon>metagenomes</taxon>
        <taxon>ecological metagenomes</taxon>
    </lineage>
</organism>
<dbReference type="InterPro" id="IPR001296">
    <property type="entry name" value="Glyco_trans_1"/>
</dbReference>
<dbReference type="GO" id="GO:0016758">
    <property type="term" value="F:hexosyltransferase activity"/>
    <property type="evidence" value="ECO:0007669"/>
    <property type="project" value="TreeGrafter"/>
</dbReference>
<feature type="non-terminal residue" evidence="2">
    <location>
        <position position="1"/>
    </location>
</feature>
<accession>X0X6B5</accession>
<dbReference type="PANTHER" id="PTHR45947:SF3">
    <property type="entry name" value="SULFOQUINOVOSYL TRANSFERASE SQD2"/>
    <property type="match status" value="1"/>
</dbReference>
<comment type="caution">
    <text evidence="2">The sequence shown here is derived from an EMBL/GenBank/DDBJ whole genome shotgun (WGS) entry which is preliminary data.</text>
</comment>
<reference evidence="2" key="1">
    <citation type="journal article" date="2014" name="Front. Microbiol.">
        <title>High frequency of phylogenetically diverse reductive dehalogenase-homologous genes in deep subseafloor sedimentary metagenomes.</title>
        <authorList>
            <person name="Kawai M."/>
            <person name="Futagami T."/>
            <person name="Toyoda A."/>
            <person name="Takaki Y."/>
            <person name="Nishi S."/>
            <person name="Hori S."/>
            <person name="Arai W."/>
            <person name="Tsubouchi T."/>
            <person name="Morono Y."/>
            <person name="Uchiyama I."/>
            <person name="Ito T."/>
            <person name="Fujiyama A."/>
            <person name="Inagaki F."/>
            <person name="Takami H."/>
        </authorList>
    </citation>
    <scope>NUCLEOTIDE SEQUENCE</scope>
    <source>
        <strain evidence="2">Expedition CK06-06</strain>
    </source>
</reference>
<gene>
    <name evidence="2" type="ORF">S01H1_63839</name>
</gene>
<dbReference type="Gene3D" id="3.40.50.2000">
    <property type="entry name" value="Glycogen Phosphorylase B"/>
    <property type="match status" value="2"/>
</dbReference>